<evidence type="ECO:0000256" key="6">
    <source>
        <dbReference type="ARBA" id="ARBA00022475"/>
    </source>
</evidence>
<dbReference type="GO" id="GO:0004467">
    <property type="term" value="F:long-chain fatty acid-CoA ligase activity"/>
    <property type="evidence" value="ECO:0007669"/>
    <property type="project" value="TreeGrafter"/>
</dbReference>
<keyword evidence="14 20" id="KW-0472">Membrane</keyword>
<dbReference type="GO" id="GO:0006515">
    <property type="term" value="P:protein quality control for misfolded or incompletely synthesized proteins"/>
    <property type="evidence" value="ECO:0007669"/>
    <property type="project" value="EnsemblFungi"/>
</dbReference>
<keyword evidence="12 20" id="KW-1133">Transmembrane helix</keyword>
<dbReference type="GO" id="GO:0009898">
    <property type="term" value="C:cytoplasmic side of plasma membrane"/>
    <property type="evidence" value="ECO:0007669"/>
    <property type="project" value="EnsemblFungi"/>
</dbReference>
<gene>
    <name evidence="22" type="primary">KAFR0C00620</name>
    <name evidence="22" type="ORF">KAFR_0C00620</name>
</gene>
<evidence type="ECO:0000313" key="22">
    <source>
        <dbReference type="EMBL" id="CCF57057.1"/>
    </source>
</evidence>
<organism evidence="22 23">
    <name type="scientific">Kazachstania africana (strain ATCC 22294 / BCRC 22015 / CBS 2517 / CECT 1963 / NBRC 1671 / NRRL Y-8276)</name>
    <name type="common">Yeast</name>
    <name type="synonym">Kluyveromyces africanus</name>
    <dbReference type="NCBI Taxonomy" id="1071382"/>
    <lineage>
        <taxon>Eukaryota</taxon>
        <taxon>Fungi</taxon>
        <taxon>Dikarya</taxon>
        <taxon>Ascomycota</taxon>
        <taxon>Saccharomycotina</taxon>
        <taxon>Saccharomycetes</taxon>
        <taxon>Saccharomycetales</taxon>
        <taxon>Saccharomycetaceae</taxon>
        <taxon>Kazachstania</taxon>
    </lineage>
</organism>
<comment type="similarity">
    <text evidence="4">Belongs to the ATP-dependent AMP-binding enzyme family.</text>
</comment>
<comment type="subcellular location">
    <subcellularLocation>
        <location evidence="3">Cell membrane</location>
        <topology evidence="3">Multi-pass membrane protein</topology>
    </subcellularLocation>
    <subcellularLocation>
        <location evidence="1">Lipid droplet</location>
    </subcellularLocation>
    <subcellularLocation>
        <location evidence="2">Peroxisome membrane</location>
        <topology evidence="2">Multi-pass membrane protein</topology>
    </subcellularLocation>
</comment>
<evidence type="ECO:0000256" key="11">
    <source>
        <dbReference type="ARBA" id="ARBA00022840"/>
    </source>
</evidence>
<protein>
    <recommendedName>
        <fullName evidence="18">Very long-chain fatty acid transport protein</fullName>
    </recommendedName>
    <alternativeName>
        <fullName evidence="19">Very-long-chain acyl-CoA synthetase</fullName>
    </alternativeName>
</protein>
<keyword evidence="13" id="KW-0445">Lipid transport</keyword>
<reference evidence="22 23" key="1">
    <citation type="journal article" date="2011" name="Proc. Natl. Acad. Sci. U.S.A.">
        <title>Evolutionary erosion of yeast sex chromosomes by mating-type switching accidents.</title>
        <authorList>
            <person name="Gordon J.L."/>
            <person name="Armisen D."/>
            <person name="Proux-Wera E."/>
            <person name="Oheigeartaigh S.S."/>
            <person name="Byrne K.P."/>
            <person name="Wolfe K.H."/>
        </authorList>
    </citation>
    <scope>NUCLEOTIDE SEQUENCE [LARGE SCALE GENOMIC DNA]</scope>
    <source>
        <strain evidence="23">ATCC 22294 / BCRC 22015 / CBS 2517 / CECT 1963 / NBRC 1671 / NRRL Y-8276</strain>
    </source>
</reference>
<evidence type="ECO:0000256" key="13">
    <source>
        <dbReference type="ARBA" id="ARBA00023055"/>
    </source>
</evidence>
<evidence type="ECO:0000256" key="7">
    <source>
        <dbReference type="ARBA" id="ARBA00022598"/>
    </source>
</evidence>
<evidence type="ECO:0000256" key="20">
    <source>
        <dbReference type="SAM" id="Phobius"/>
    </source>
</evidence>
<dbReference type="InParanoid" id="H2ARQ7"/>
<dbReference type="HOGENOM" id="CLU_000022_46_3_1"/>
<dbReference type="PANTHER" id="PTHR43107:SF15">
    <property type="entry name" value="FATTY ACID TRANSPORT PROTEIN 3, ISOFORM A"/>
    <property type="match status" value="1"/>
</dbReference>
<dbReference type="GO" id="GO:0000038">
    <property type="term" value="P:very long-chain fatty acid metabolic process"/>
    <property type="evidence" value="ECO:0007669"/>
    <property type="project" value="EnsemblFungi"/>
</dbReference>
<comment type="catalytic activity">
    <reaction evidence="16">
        <text>a very long-chain fatty acid + ATP + CoA = a very long-chain fatty acyl-CoA + AMP + diphosphate</text>
        <dbReference type="Rhea" id="RHEA:54536"/>
        <dbReference type="ChEBI" id="CHEBI:30616"/>
        <dbReference type="ChEBI" id="CHEBI:33019"/>
        <dbReference type="ChEBI" id="CHEBI:57287"/>
        <dbReference type="ChEBI" id="CHEBI:58950"/>
        <dbReference type="ChEBI" id="CHEBI:138261"/>
        <dbReference type="ChEBI" id="CHEBI:456215"/>
    </reaction>
</comment>
<dbReference type="GeneID" id="13884976"/>
<dbReference type="Proteomes" id="UP000005220">
    <property type="component" value="Chromosome 3"/>
</dbReference>
<dbReference type="InterPro" id="IPR000873">
    <property type="entry name" value="AMP-dep_synth/lig_dom"/>
</dbReference>
<keyword evidence="6" id="KW-1003">Cell membrane</keyword>
<dbReference type="InterPro" id="IPR042099">
    <property type="entry name" value="ANL_N_sf"/>
</dbReference>
<keyword evidence="9 20" id="KW-0812">Transmembrane</keyword>
<dbReference type="Gene3D" id="3.30.300.30">
    <property type="match status" value="1"/>
</dbReference>
<evidence type="ECO:0000256" key="14">
    <source>
        <dbReference type="ARBA" id="ARBA00023136"/>
    </source>
</evidence>
<evidence type="ECO:0000256" key="2">
    <source>
        <dbReference type="ARBA" id="ARBA00004585"/>
    </source>
</evidence>
<evidence type="ECO:0000256" key="8">
    <source>
        <dbReference type="ARBA" id="ARBA00022677"/>
    </source>
</evidence>
<evidence type="ECO:0000256" key="15">
    <source>
        <dbReference type="ARBA" id="ARBA00023140"/>
    </source>
</evidence>
<evidence type="ECO:0000256" key="5">
    <source>
        <dbReference type="ARBA" id="ARBA00022448"/>
    </source>
</evidence>
<evidence type="ECO:0000256" key="1">
    <source>
        <dbReference type="ARBA" id="ARBA00004502"/>
    </source>
</evidence>
<evidence type="ECO:0000256" key="4">
    <source>
        <dbReference type="ARBA" id="ARBA00006432"/>
    </source>
</evidence>
<dbReference type="PROSITE" id="PS00455">
    <property type="entry name" value="AMP_BINDING"/>
    <property type="match status" value="1"/>
</dbReference>
<keyword evidence="15" id="KW-0576">Peroxisome</keyword>
<dbReference type="GO" id="GO:0031957">
    <property type="term" value="F:very long-chain fatty acid-CoA ligase activity"/>
    <property type="evidence" value="ECO:0007669"/>
    <property type="project" value="EnsemblFungi"/>
</dbReference>
<evidence type="ECO:0000256" key="3">
    <source>
        <dbReference type="ARBA" id="ARBA00004651"/>
    </source>
</evidence>
<dbReference type="KEGG" id="kaf:KAFR_0C00620"/>
<evidence type="ECO:0000259" key="21">
    <source>
        <dbReference type="Pfam" id="PF00501"/>
    </source>
</evidence>
<dbReference type="eggNOG" id="KOG1179">
    <property type="taxonomic scope" value="Eukaryota"/>
</dbReference>
<dbReference type="EMBL" id="HE650823">
    <property type="protein sequence ID" value="CCF57057.1"/>
    <property type="molecule type" value="Genomic_DNA"/>
</dbReference>
<dbReference type="Gene3D" id="3.40.50.12780">
    <property type="entry name" value="N-terminal domain of ligase-like"/>
    <property type="match status" value="1"/>
</dbReference>
<evidence type="ECO:0000256" key="19">
    <source>
        <dbReference type="ARBA" id="ARBA00078285"/>
    </source>
</evidence>
<keyword evidence="8" id="KW-0551">Lipid droplet</keyword>
<sequence>MKSILSILGFIITRVLLLLFRILRIILFPITKLISWSCGDFFHRLNEKHRISEDLYIIPYFFEAIFSYIWALNRHRFQNWYLFENEVLKNGSNLAIRYVRPIPGSKDNFNLESYTYQEFYDIVLRLSYILYNTYDVNPNDHIAIHCTNKPMFMFIWFALWNIGAIPAFLNYNTKGKPLVHSLEISNIKQVFIDLESSQPVKDTEVEINQTLPDIKLNFFEEQELMNMLLDTESPQFLQTTEERSPADLTDFQPSMLIYTSGTTGLPKSAIMSWRKSSIGCQLFGHVTHMNDKSNVFTAMPLFHSTAALLGACAIISKGGCISIANKFSARNFWKQASLTEATHVEYVGEVCRYLLHSPISEYDSTHNVKVAYGNGLRPDIWQQFRKRFNIEVIGEFYAATEAPFATTTYQRGDFGVGACRSYGTIINWFLALQQTLVKVNPEDDTLIYRNTKGFCEEPAVGEPGELLMRIFFPKKPETSFQGYLGNEKETKSKVIRNVFRKEDAWYRCGDLLKSDEFGQWYFLDRTGDTFRWKSENVSTTEVEDQVISTNESEIMQVSVVGLKLPKYEGRCGYAIIRLKDESMGASEKINLLNNTLIELHKVLPKYALPIFVRFVDEIKMTDNHKVLKKLYRTQKLPAGEDGKDDIYWLRDYKEYRKLTGEDWKGIQEGTYKL</sequence>
<dbReference type="InterPro" id="IPR045851">
    <property type="entry name" value="AMP-bd_C_sf"/>
</dbReference>
<dbReference type="FunCoup" id="H2ARQ7">
    <property type="interactions" value="152"/>
</dbReference>
<dbReference type="FunFam" id="3.40.50.12780:FF:000019">
    <property type="entry name" value="Long-chain fatty acid transporter"/>
    <property type="match status" value="1"/>
</dbReference>
<name>H2ARQ7_KAZAF</name>
<dbReference type="GO" id="GO:0005324">
    <property type="term" value="F:long-chain fatty acid transmembrane transporter activity"/>
    <property type="evidence" value="ECO:0007669"/>
    <property type="project" value="EnsemblFungi"/>
</dbReference>
<dbReference type="InterPro" id="IPR020845">
    <property type="entry name" value="AMP-binding_CS"/>
</dbReference>
<dbReference type="RefSeq" id="XP_003956192.1">
    <property type="nucleotide sequence ID" value="XM_003956143.1"/>
</dbReference>
<evidence type="ECO:0000256" key="12">
    <source>
        <dbReference type="ARBA" id="ARBA00022989"/>
    </source>
</evidence>
<dbReference type="FunFam" id="3.30.300.30:FF:000020">
    <property type="entry name" value="Long-chain fatty acid transporter"/>
    <property type="match status" value="1"/>
</dbReference>
<feature type="transmembrane region" description="Helical" evidence="20">
    <location>
        <begin position="7"/>
        <end position="27"/>
    </location>
</feature>
<accession>H2ARQ7</accession>
<dbReference type="PANTHER" id="PTHR43107">
    <property type="entry name" value="LONG-CHAIN FATTY ACID TRANSPORT PROTEIN"/>
    <property type="match status" value="1"/>
</dbReference>
<evidence type="ECO:0000256" key="18">
    <source>
        <dbReference type="ARBA" id="ARBA00068795"/>
    </source>
</evidence>
<keyword evidence="11" id="KW-0067">ATP-binding</keyword>
<dbReference type="GO" id="GO:0005778">
    <property type="term" value="C:peroxisomal membrane"/>
    <property type="evidence" value="ECO:0007669"/>
    <property type="project" value="UniProtKB-SubCell"/>
</dbReference>
<keyword evidence="23" id="KW-1185">Reference proteome</keyword>
<evidence type="ECO:0000313" key="23">
    <source>
        <dbReference type="Proteomes" id="UP000005220"/>
    </source>
</evidence>
<evidence type="ECO:0000256" key="16">
    <source>
        <dbReference type="ARBA" id="ARBA00051585"/>
    </source>
</evidence>
<proteinExistence type="inferred from homology"/>
<dbReference type="OrthoDB" id="10253869at2759"/>
<dbReference type="SUPFAM" id="SSF56801">
    <property type="entry name" value="Acetyl-CoA synthetase-like"/>
    <property type="match status" value="1"/>
</dbReference>
<evidence type="ECO:0000256" key="9">
    <source>
        <dbReference type="ARBA" id="ARBA00022692"/>
    </source>
</evidence>
<feature type="transmembrane region" description="Helical" evidence="20">
    <location>
        <begin position="151"/>
        <end position="169"/>
    </location>
</feature>
<dbReference type="GO" id="GO:0005524">
    <property type="term" value="F:ATP binding"/>
    <property type="evidence" value="ECO:0007669"/>
    <property type="project" value="UniProtKB-KW"/>
</dbReference>
<keyword evidence="5" id="KW-0813">Transport</keyword>
<dbReference type="GO" id="GO:0044539">
    <property type="term" value="P:long-chain fatty acid import into cell"/>
    <property type="evidence" value="ECO:0007669"/>
    <property type="project" value="EnsemblFungi"/>
</dbReference>
<comment type="function">
    <text evidence="17">Acyl-CoA synthetase required for both the import of long chain fatty acids (LCFAs) (C14-C18) and the activation very long chain fatty acids (VLCFAs) (C20-C26) by esterification of the fatty acids into metabolically active CoA-thioesters for subsequent degradation or incorporation into phospholipids. The transport and fatty acyl-CoA synthetase activities are genetically separable and are thus independent activities. Esterifies VLCFAs in the peroxisome matrix. The VLCFAs are actively transported into peroxisomes by a PXA1-PXA2 heterodimeric transporter in the peroxisomal membrane.</text>
</comment>
<keyword evidence="7" id="KW-0436">Ligase</keyword>
<dbReference type="GO" id="GO:0005811">
    <property type="term" value="C:lipid droplet"/>
    <property type="evidence" value="ECO:0007669"/>
    <property type="project" value="UniProtKB-SubCell"/>
</dbReference>
<keyword evidence="10" id="KW-0547">Nucleotide-binding</keyword>
<dbReference type="Pfam" id="PF00501">
    <property type="entry name" value="AMP-binding"/>
    <property type="match status" value="1"/>
</dbReference>
<feature type="transmembrane region" description="Helical" evidence="20">
    <location>
        <begin position="55"/>
        <end position="72"/>
    </location>
</feature>
<dbReference type="STRING" id="1071382.H2ARQ7"/>
<dbReference type="GO" id="GO:0005783">
    <property type="term" value="C:endoplasmic reticulum"/>
    <property type="evidence" value="ECO:0007669"/>
    <property type="project" value="EnsemblFungi"/>
</dbReference>
<dbReference type="AlphaFoldDB" id="H2ARQ7"/>
<evidence type="ECO:0000256" key="17">
    <source>
        <dbReference type="ARBA" id="ARBA00060276"/>
    </source>
</evidence>
<evidence type="ECO:0000256" key="10">
    <source>
        <dbReference type="ARBA" id="ARBA00022741"/>
    </source>
</evidence>
<feature type="domain" description="AMP-dependent synthetase/ligase" evidence="21">
    <location>
        <begin position="111"/>
        <end position="424"/>
    </location>
</feature>